<feature type="DNA-binding region" description="H-T-H motif" evidence="4">
    <location>
        <begin position="29"/>
        <end position="48"/>
    </location>
</feature>
<dbReference type="RefSeq" id="WP_130454642.1">
    <property type="nucleotide sequence ID" value="NZ_QYAG01000002.1"/>
</dbReference>
<sequence length="207" mass="21353">MGRVRSFDTDDAVRRARSVFWSVGYAQASLPELEAATGLQRSSIYHAFGSKRGLFDAAVASYLAEVVRPRLAPLSGADVAPHALTDYLTGLVRALRAPGSPAADGCLLVAAAGAPIGQEPEVREAIRAYRSELLAAFTAGAAARFPRLAAAERDRLAETCAGLVIAAFALARIDPVAAAATLEPALGAIAALDRAEAGDRAPETAAA</sequence>
<keyword evidence="2 4" id="KW-0238">DNA-binding</keyword>
<dbReference type="PANTHER" id="PTHR47506:SF1">
    <property type="entry name" value="HTH-TYPE TRANSCRIPTIONAL REGULATOR YJDC"/>
    <property type="match status" value="1"/>
</dbReference>
<evidence type="ECO:0000259" key="5">
    <source>
        <dbReference type="PROSITE" id="PS50977"/>
    </source>
</evidence>
<feature type="domain" description="HTH tetR-type" evidence="5">
    <location>
        <begin position="6"/>
        <end position="66"/>
    </location>
</feature>
<evidence type="ECO:0000313" key="7">
    <source>
        <dbReference type="Proteomes" id="UP000291832"/>
    </source>
</evidence>
<dbReference type="GO" id="GO:0003677">
    <property type="term" value="F:DNA binding"/>
    <property type="evidence" value="ECO:0007669"/>
    <property type="project" value="UniProtKB-UniRule"/>
</dbReference>
<gene>
    <name evidence="6" type="ORF">EV139_2472</name>
</gene>
<evidence type="ECO:0000256" key="2">
    <source>
        <dbReference type="ARBA" id="ARBA00023125"/>
    </source>
</evidence>
<dbReference type="PANTHER" id="PTHR47506">
    <property type="entry name" value="TRANSCRIPTIONAL REGULATORY PROTEIN"/>
    <property type="match status" value="1"/>
</dbReference>
<comment type="caution">
    <text evidence="6">The sequence shown here is derived from an EMBL/GenBank/DDBJ whole genome shotgun (WGS) entry which is preliminary data.</text>
</comment>
<proteinExistence type="predicted"/>
<name>A0A4V6MBZ3_9MICO</name>
<dbReference type="EMBL" id="SHKI01000006">
    <property type="protein sequence ID" value="RZT62769.1"/>
    <property type="molecule type" value="Genomic_DNA"/>
</dbReference>
<dbReference type="Proteomes" id="UP000291832">
    <property type="component" value="Unassembled WGS sequence"/>
</dbReference>
<dbReference type="InterPro" id="IPR001647">
    <property type="entry name" value="HTH_TetR"/>
</dbReference>
<dbReference type="Gene3D" id="1.10.357.10">
    <property type="entry name" value="Tetracycline Repressor, domain 2"/>
    <property type="match status" value="1"/>
</dbReference>
<keyword evidence="1" id="KW-0805">Transcription regulation</keyword>
<dbReference type="OrthoDB" id="9805134at2"/>
<dbReference type="AlphaFoldDB" id="A0A4V6MBZ3"/>
<keyword evidence="7" id="KW-1185">Reference proteome</keyword>
<dbReference type="PROSITE" id="PS50977">
    <property type="entry name" value="HTH_TETR_2"/>
    <property type="match status" value="1"/>
</dbReference>
<dbReference type="Pfam" id="PF00440">
    <property type="entry name" value="TetR_N"/>
    <property type="match status" value="1"/>
</dbReference>
<dbReference type="InterPro" id="IPR009057">
    <property type="entry name" value="Homeodomain-like_sf"/>
</dbReference>
<evidence type="ECO:0000256" key="4">
    <source>
        <dbReference type="PROSITE-ProRule" id="PRU00335"/>
    </source>
</evidence>
<dbReference type="SUPFAM" id="SSF46689">
    <property type="entry name" value="Homeodomain-like"/>
    <property type="match status" value="1"/>
</dbReference>
<protein>
    <submittedName>
        <fullName evidence="6">TetR family transcriptional regulator</fullName>
    </submittedName>
</protein>
<organism evidence="6 7">
    <name type="scientific">Leucobacter luti</name>
    <dbReference type="NCBI Taxonomy" id="340320"/>
    <lineage>
        <taxon>Bacteria</taxon>
        <taxon>Bacillati</taxon>
        <taxon>Actinomycetota</taxon>
        <taxon>Actinomycetes</taxon>
        <taxon>Micrococcales</taxon>
        <taxon>Microbacteriaceae</taxon>
        <taxon>Leucobacter</taxon>
    </lineage>
</organism>
<evidence type="ECO:0000256" key="1">
    <source>
        <dbReference type="ARBA" id="ARBA00023015"/>
    </source>
</evidence>
<accession>A0A4V6MBZ3</accession>
<keyword evidence="3" id="KW-0804">Transcription</keyword>
<evidence type="ECO:0000256" key="3">
    <source>
        <dbReference type="ARBA" id="ARBA00023163"/>
    </source>
</evidence>
<evidence type="ECO:0000313" key="6">
    <source>
        <dbReference type="EMBL" id="RZT62769.1"/>
    </source>
</evidence>
<reference evidence="6 7" key="1">
    <citation type="journal article" date="2015" name="Stand. Genomic Sci.">
        <title>Genomic Encyclopedia of Bacterial and Archaeal Type Strains, Phase III: the genomes of soil and plant-associated and newly described type strains.</title>
        <authorList>
            <person name="Whitman W.B."/>
            <person name="Woyke T."/>
            <person name="Klenk H.P."/>
            <person name="Zhou Y."/>
            <person name="Lilburn T.G."/>
            <person name="Beck B.J."/>
            <person name="De Vos P."/>
            <person name="Vandamme P."/>
            <person name="Eisen J.A."/>
            <person name="Garrity G."/>
            <person name="Hugenholtz P."/>
            <person name="Kyrpides N.C."/>
        </authorList>
    </citation>
    <scope>NUCLEOTIDE SEQUENCE [LARGE SCALE GENOMIC DNA]</scope>
    <source>
        <strain evidence="6 7">RF6</strain>
    </source>
</reference>